<accession>A0A811T6W0</accession>
<name>A0A811T6W0_9EURY</name>
<proteinExistence type="predicted"/>
<reference evidence="1" key="1">
    <citation type="submission" date="2020-10" db="EMBL/GenBank/DDBJ databases">
        <authorList>
            <person name="Hahn C.J."/>
            <person name="Laso-Perez R."/>
            <person name="Vulcano F."/>
            <person name="Vaziourakis K.-M."/>
            <person name="Stokke R."/>
            <person name="Steen I.H."/>
            <person name="Teske A."/>
            <person name="Boetius A."/>
            <person name="Liebeke M."/>
            <person name="Amann R."/>
            <person name="Knittel K."/>
        </authorList>
    </citation>
    <scope>NUCLEOTIDE SEQUENCE</scope>
    <source>
        <strain evidence="1">Gfbio:e3339647-f889-4370-9287-4fb5cb688e4c:AG394J04_GoMArc1</strain>
    </source>
</reference>
<evidence type="ECO:0000313" key="1">
    <source>
        <dbReference type="EMBL" id="CAD6491410.1"/>
    </source>
</evidence>
<organism evidence="1 2">
    <name type="scientific">Candidatus Argoarchaeum ethanivorans</name>
    <dbReference type="NCBI Taxonomy" id="2608793"/>
    <lineage>
        <taxon>Archaea</taxon>
        <taxon>Methanobacteriati</taxon>
        <taxon>Methanobacteriota</taxon>
        <taxon>Stenosarchaea group</taxon>
        <taxon>Methanomicrobia</taxon>
        <taxon>Methanosarcinales</taxon>
        <taxon>Methanosarcinales incertae sedis</taxon>
        <taxon>GOM Arc I cluster</taxon>
        <taxon>Candidatus Argoarchaeum</taxon>
    </lineage>
</organism>
<gene>
    <name evidence="1" type="ORF">FFODKBPE_00143</name>
</gene>
<dbReference type="AlphaFoldDB" id="A0A811T6W0"/>
<evidence type="ECO:0000313" key="2">
    <source>
        <dbReference type="Proteomes" id="UP000603056"/>
    </source>
</evidence>
<comment type="caution">
    <text evidence="1">The sequence shown here is derived from an EMBL/GenBank/DDBJ whole genome shotgun (WGS) entry which is preliminary data.</text>
</comment>
<dbReference type="Proteomes" id="UP000603056">
    <property type="component" value="Unassembled WGS sequence"/>
</dbReference>
<sequence>MYLYTEQIKRNPYNRKTLTNPVSISTGYSDCEMGELCSLYRWKTKKTLLNLKLCACNLSDVSVRKYNFQLK</sequence>
<protein>
    <submittedName>
        <fullName evidence="1">Uncharacterized protein</fullName>
    </submittedName>
</protein>
<dbReference type="EMBL" id="CAJHIP010000003">
    <property type="protein sequence ID" value="CAD6491410.1"/>
    <property type="molecule type" value="Genomic_DNA"/>
</dbReference>